<keyword evidence="2" id="KW-1185">Reference proteome</keyword>
<dbReference type="GeneID" id="49385856"/>
<evidence type="ECO:0000313" key="2">
    <source>
        <dbReference type="Proteomes" id="UP000231791"/>
    </source>
</evidence>
<accession>A0A2K8PJJ1</accession>
<dbReference type="EMBL" id="CP024985">
    <property type="protein sequence ID" value="ATZ26638.1"/>
    <property type="molecule type" value="Genomic_DNA"/>
</dbReference>
<reference evidence="1 2" key="1">
    <citation type="submission" date="2017-11" db="EMBL/GenBank/DDBJ databases">
        <title>Complete genome sequence of Streptomyces lavendulae subsp. lavendulae CCM 3239 (formerly 'Streptomyces aureofaciens CCM 3239'), the producer of the angucycline-type antibiotic auricin.</title>
        <authorList>
            <person name="Busche T."/>
            <person name="Novakova R."/>
            <person name="Al'Dilaimi A."/>
            <person name="Homerova D."/>
            <person name="Feckova L."/>
            <person name="Rezuchova B."/>
            <person name="Mingyar E."/>
            <person name="Csolleiova D."/>
            <person name="Bekeova C."/>
            <person name="Winkler A."/>
            <person name="Sevcikova B."/>
            <person name="Kalinowski J."/>
            <person name="Kormanec J."/>
            <person name="Ruckert C."/>
        </authorList>
    </citation>
    <scope>NUCLEOTIDE SEQUENCE [LARGE SCALE GENOMIC DNA]</scope>
    <source>
        <strain evidence="1 2">CCM 3239</strain>
    </source>
</reference>
<dbReference type="Proteomes" id="UP000231791">
    <property type="component" value="Chromosome"/>
</dbReference>
<proteinExistence type="predicted"/>
<organism evidence="1 2">
    <name type="scientific">Streptomyces lavendulae subsp. lavendulae</name>
    <dbReference type="NCBI Taxonomy" id="58340"/>
    <lineage>
        <taxon>Bacteria</taxon>
        <taxon>Bacillati</taxon>
        <taxon>Actinomycetota</taxon>
        <taxon>Actinomycetes</taxon>
        <taxon>Kitasatosporales</taxon>
        <taxon>Streptomycetaceae</taxon>
        <taxon>Streptomyces</taxon>
    </lineage>
</organism>
<protein>
    <submittedName>
        <fullName evidence="1">Uncharacterized protein</fullName>
    </submittedName>
</protein>
<dbReference type="AlphaFoldDB" id="A0A2K8PJJ1"/>
<gene>
    <name evidence="1" type="ORF">SLAV_24180</name>
</gene>
<dbReference type="OrthoDB" id="4307703at2"/>
<evidence type="ECO:0000313" key="1">
    <source>
        <dbReference type="EMBL" id="ATZ26638.1"/>
    </source>
</evidence>
<name>A0A2K8PJJ1_STRLA</name>
<dbReference type="KEGG" id="slx:SLAV_24180"/>
<sequence>MESTYIGLAVAVVGVAGTLMASVLSPRLLARIQSEQFTREQRAAEAQWLREQQVAGLARRREAYANVNASFRRYRTHLLNFLWTVHKGAVTEAAREVIEEARRDHHSVFAAAQIVASARVLAELNTMTRTLSETYRRIMCLEEGDPDPDGSFEELKGDFTRLWDQWEEMLGAMRADLGVEESGSGRADAASSAS</sequence>
<dbReference type="RefSeq" id="WP_051840788.1">
    <property type="nucleotide sequence ID" value="NZ_CP024985.1"/>
</dbReference>